<feature type="compositionally biased region" description="Basic and acidic residues" evidence="1">
    <location>
        <begin position="38"/>
        <end position="49"/>
    </location>
</feature>
<reference evidence="2" key="1">
    <citation type="submission" date="2022-08" db="EMBL/GenBank/DDBJ databases">
        <authorList>
            <consortium name="DOE Joint Genome Institute"/>
            <person name="Min B."/>
            <person name="Riley R."/>
            <person name="Sierra-Patev S."/>
            <person name="Naranjo-Ortiz M."/>
            <person name="Looney B."/>
            <person name="Konkel Z."/>
            <person name="Slot J.C."/>
            <person name="Sakamoto Y."/>
            <person name="Steenwyk J.L."/>
            <person name="Rokas A."/>
            <person name="Carro J."/>
            <person name="Camarero S."/>
            <person name="Ferreira P."/>
            <person name="Molpeceres G."/>
            <person name="Ruiz-Duenas F.J."/>
            <person name="Serrano A."/>
            <person name="Henrissat B."/>
            <person name="Drula E."/>
            <person name="Hughes K.W."/>
            <person name="Mata J.L."/>
            <person name="Ishikawa N.K."/>
            <person name="Vargas-Isla R."/>
            <person name="Ushijima S."/>
            <person name="Smith C.A."/>
            <person name="Ahrendt S."/>
            <person name="Andreopoulos W."/>
            <person name="He G."/>
            <person name="Labutti K."/>
            <person name="Lipzen A."/>
            <person name="Ng V."/>
            <person name="Sandor L."/>
            <person name="Barry K."/>
            <person name="Martinez A.T."/>
            <person name="Xiao Y."/>
            <person name="Gibbons J.G."/>
            <person name="Terashima K."/>
            <person name="Hibbett D.S."/>
            <person name="Grigoriev I.V."/>
        </authorList>
    </citation>
    <scope>NUCLEOTIDE SEQUENCE</scope>
    <source>
        <strain evidence="2">TFB10291</strain>
    </source>
</reference>
<sequence length="91" mass="10297">MGDISMGLAYLCGGCCQSSAGSSLFRGNQLSHTRKHPKENEIKDEFMKRDYRRDKDGKIRFNQAVSKQPGGQKDMKNNNEISLQEDITSLR</sequence>
<feature type="compositionally biased region" description="Polar residues" evidence="1">
    <location>
        <begin position="78"/>
        <end position="91"/>
    </location>
</feature>
<protein>
    <submittedName>
        <fullName evidence="2">Uncharacterized protein</fullName>
    </submittedName>
</protein>
<accession>A0AA38NQA8</accession>
<evidence type="ECO:0000313" key="3">
    <source>
        <dbReference type="Proteomes" id="UP001163798"/>
    </source>
</evidence>
<feature type="region of interest" description="Disordered" evidence="1">
    <location>
        <begin position="62"/>
        <end position="91"/>
    </location>
</feature>
<comment type="caution">
    <text evidence="2">The sequence shown here is derived from an EMBL/GenBank/DDBJ whole genome shotgun (WGS) entry which is preliminary data.</text>
</comment>
<gene>
    <name evidence="2" type="ORF">GGU10DRAFT_344170</name>
</gene>
<name>A0AA38NQA8_9AGAR</name>
<organism evidence="2 3">
    <name type="scientific">Lentinula aff. detonsa</name>
    <dbReference type="NCBI Taxonomy" id="2804958"/>
    <lineage>
        <taxon>Eukaryota</taxon>
        <taxon>Fungi</taxon>
        <taxon>Dikarya</taxon>
        <taxon>Basidiomycota</taxon>
        <taxon>Agaricomycotina</taxon>
        <taxon>Agaricomycetes</taxon>
        <taxon>Agaricomycetidae</taxon>
        <taxon>Agaricales</taxon>
        <taxon>Marasmiineae</taxon>
        <taxon>Omphalotaceae</taxon>
        <taxon>Lentinula</taxon>
    </lineage>
</organism>
<proteinExistence type="predicted"/>
<keyword evidence="3" id="KW-1185">Reference proteome</keyword>
<evidence type="ECO:0000313" key="2">
    <source>
        <dbReference type="EMBL" id="KAJ3789158.1"/>
    </source>
</evidence>
<dbReference type="EMBL" id="MU793264">
    <property type="protein sequence ID" value="KAJ3789158.1"/>
    <property type="molecule type" value="Genomic_DNA"/>
</dbReference>
<feature type="region of interest" description="Disordered" evidence="1">
    <location>
        <begin position="28"/>
        <end position="49"/>
    </location>
</feature>
<dbReference type="Proteomes" id="UP001163798">
    <property type="component" value="Unassembled WGS sequence"/>
</dbReference>
<evidence type="ECO:0000256" key="1">
    <source>
        <dbReference type="SAM" id="MobiDB-lite"/>
    </source>
</evidence>
<dbReference type="AlphaFoldDB" id="A0AA38NQA8"/>